<gene>
    <name evidence="4" type="ORF">Lche_1938</name>
</gene>
<keyword evidence="1 2" id="KW-0732">Signal</keyword>
<keyword evidence="4" id="KW-0472">Membrane</keyword>
<accession>A0A0W0S8L7</accession>
<keyword evidence="4" id="KW-0812">Transmembrane</keyword>
<comment type="caution">
    <text evidence="4">The sequence shown here is derived from an EMBL/GenBank/DDBJ whole genome shotgun (WGS) entry which is preliminary data.</text>
</comment>
<feature type="chain" id="PRO_5006911719" evidence="2">
    <location>
        <begin position="24"/>
        <end position="218"/>
    </location>
</feature>
<dbReference type="PATRIC" id="fig|28084.5.peg.2103"/>
<reference evidence="4 5" key="1">
    <citation type="submission" date="2015-11" db="EMBL/GenBank/DDBJ databases">
        <title>Genomic analysis of 38 Legionella species identifies large and diverse effector repertoires.</title>
        <authorList>
            <person name="Burstein D."/>
            <person name="Amaro F."/>
            <person name="Zusman T."/>
            <person name="Lifshitz Z."/>
            <person name="Cohen O."/>
            <person name="Gilbert J.A."/>
            <person name="Pupko T."/>
            <person name="Shuman H.A."/>
            <person name="Segal G."/>
        </authorList>
    </citation>
    <scope>NUCLEOTIDE SEQUENCE [LARGE SCALE GENOMIC DNA]</scope>
    <source>
        <strain evidence="4 5">ORW</strain>
    </source>
</reference>
<evidence type="ECO:0000256" key="1">
    <source>
        <dbReference type="ARBA" id="ARBA00022729"/>
    </source>
</evidence>
<dbReference type="Gene3D" id="2.40.160.20">
    <property type="match status" value="1"/>
</dbReference>
<dbReference type="Pfam" id="PF13505">
    <property type="entry name" value="OMP_b-brl"/>
    <property type="match status" value="1"/>
</dbReference>
<dbReference type="InterPro" id="IPR011250">
    <property type="entry name" value="OMP/PagP_B-barrel"/>
</dbReference>
<proteinExistence type="predicted"/>
<organism evidence="4 5">
    <name type="scientific">Legionella cherrii</name>
    <dbReference type="NCBI Taxonomy" id="28084"/>
    <lineage>
        <taxon>Bacteria</taxon>
        <taxon>Pseudomonadati</taxon>
        <taxon>Pseudomonadota</taxon>
        <taxon>Gammaproteobacteria</taxon>
        <taxon>Legionellales</taxon>
        <taxon>Legionellaceae</taxon>
        <taxon>Legionella</taxon>
    </lineage>
</organism>
<dbReference type="InterPro" id="IPR027385">
    <property type="entry name" value="Beta-barrel_OMP"/>
</dbReference>
<dbReference type="Proteomes" id="UP000054921">
    <property type="component" value="Unassembled WGS sequence"/>
</dbReference>
<evidence type="ECO:0000259" key="3">
    <source>
        <dbReference type="Pfam" id="PF13505"/>
    </source>
</evidence>
<evidence type="ECO:0000313" key="4">
    <source>
        <dbReference type="EMBL" id="KTC79918.1"/>
    </source>
</evidence>
<evidence type="ECO:0000256" key="2">
    <source>
        <dbReference type="SAM" id="SignalP"/>
    </source>
</evidence>
<dbReference type="SUPFAM" id="SSF56925">
    <property type="entry name" value="OMPA-like"/>
    <property type="match status" value="1"/>
</dbReference>
<dbReference type="EMBL" id="LNXW01000013">
    <property type="protein sequence ID" value="KTC79918.1"/>
    <property type="molecule type" value="Genomic_DNA"/>
</dbReference>
<sequence length="218" mass="24153">MQNKNSKSFLFSLLFFSTSFCFAQTNDMPHHPFYIGAIAGFGSTTWQGLVPSEENQNVALMLSTPIDVEEGGSAWGVLAGYEFTRFFAIETSYMHFPDANIHFDSISLFSFKHDGLEVLTTQTEVVTLMGKLMVPIPHSQMKIFSGAGVAGVHRKDIVVDDWRPGPAFAVGVNYNFTEQITGEIAGNFNAGYGESQLNPADSYYPFLYSVAAHLIFRF</sequence>
<name>A0A0W0S8L7_9GAMM</name>
<dbReference type="AlphaFoldDB" id="A0A0W0S8L7"/>
<feature type="domain" description="Outer membrane protein beta-barrel" evidence="3">
    <location>
        <begin position="15"/>
        <end position="182"/>
    </location>
</feature>
<dbReference type="RefSeq" id="WP_028380225.1">
    <property type="nucleotide sequence ID" value="NZ_CAAAIT010000001.1"/>
</dbReference>
<evidence type="ECO:0000313" key="5">
    <source>
        <dbReference type="Proteomes" id="UP000054921"/>
    </source>
</evidence>
<protein>
    <submittedName>
        <fullName evidence="4">OmpA-like transmembrane domain protein</fullName>
    </submittedName>
</protein>
<feature type="signal peptide" evidence="2">
    <location>
        <begin position="1"/>
        <end position="23"/>
    </location>
</feature>
<dbReference type="OrthoDB" id="5645840at2"/>